<evidence type="ECO:0000313" key="1">
    <source>
        <dbReference type="EMBL" id="MPN16937.1"/>
    </source>
</evidence>
<organism evidence="1">
    <name type="scientific">bioreactor metagenome</name>
    <dbReference type="NCBI Taxonomy" id="1076179"/>
    <lineage>
        <taxon>unclassified sequences</taxon>
        <taxon>metagenomes</taxon>
        <taxon>ecological metagenomes</taxon>
    </lineage>
</organism>
<dbReference type="EMBL" id="VSSQ01063949">
    <property type="protein sequence ID" value="MPN16937.1"/>
    <property type="molecule type" value="Genomic_DNA"/>
</dbReference>
<proteinExistence type="predicted"/>
<sequence length="35" mass="4116">MNKRIRKKQITKALDNFLTIITNDQAAKAIEREDK</sequence>
<comment type="caution">
    <text evidence="1">The sequence shown here is derived from an EMBL/GenBank/DDBJ whole genome shotgun (WGS) entry which is preliminary data.</text>
</comment>
<protein>
    <submittedName>
        <fullName evidence="1">Uncharacterized protein</fullName>
    </submittedName>
</protein>
<accession>A0A645FR85</accession>
<dbReference type="AlphaFoldDB" id="A0A645FR85"/>
<reference evidence="1" key="1">
    <citation type="submission" date="2019-08" db="EMBL/GenBank/DDBJ databases">
        <authorList>
            <person name="Kucharzyk K."/>
            <person name="Murdoch R.W."/>
            <person name="Higgins S."/>
            <person name="Loffler F."/>
        </authorList>
    </citation>
    <scope>NUCLEOTIDE SEQUENCE</scope>
</reference>
<name>A0A645FR85_9ZZZZ</name>
<gene>
    <name evidence="1" type="ORF">SDC9_164286</name>
</gene>